<accession>A0A931H9Y7</accession>
<dbReference type="SUPFAM" id="SSF53474">
    <property type="entry name" value="alpha/beta-Hydrolases"/>
    <property type="match status" value="1"/>
</dbReference>
<dbReference type="Gene3D" id="3.40.50.1820">
    <property type="entry name" value="alpha/beta hydrolase"/>
    <property type="match status" value="1"/>
</dbReference>
<reference evidence="2" key="1">
    <citation type="submission" date="2020-11" db="EMBL/GenBank/DDBJ databases">
        <title>Novosphingobium aureum sp. nov., a marine bacterium isolated from sediment of a salt flat.</title>
        <authorList>
            <person name="Yoo Y."/>
            <person name="Kim J.-J."/>
        </authorList>
    </citation>
    <scope>NUCLEOTIDE SEQUENCE</scope>
    <source>
        <strain evidence="2">YJ-S2-02</strain>
    </source>
</reference>
<evidence type="ECO:0000313" key="2">
    <source>
        <dbReference type="EMBL" id="MBH0112092.1"/>
    </source>
</evidence>
<gene>
    <name evidence="2" type="ORF">I5E68_03875</name>
</gene>
<dbReference type="Pfam" id="PF00450">
    <property type="entry name" value="Peptidase_S10"/>
    <property type="match status" value="1"/>
</dbReference>
<dbReference type="Proteomes" id="UP000617634">
    <property type="component" value="Unassembled WGS sequence"/>
</dbReference>
<feature type="region of interest" description="Disordered" evidence="1">
    <location>
        <begin position="1"/>
        <end position="20"/>
    </location>
</feature>
<dbReference type="AlphaFoldDB" id="A0A931H9Y7"/>
<dbReference type="InterPro" id="IPR029058">
    <property type="entry name" value="AB_hydrolase_fold"/>
</dbReference>
<name>A0A931H9Y7_9SPHN</name>
<evidence type="ECO:0000256" key="1">
    <source>
        <dbReference type="SAM" id="MobiDB-lite"/>
    </source>
</evidence>
<comment type="caution">
    <text evidence="2">The sequence shown here is derived from an EMBL/GenBank/DDBJ whole genome shotgun (WGS) entry which is preliminary data.</text>
</comment>
<dbReference type="EMBL" id="JADZGI010000001">
    <property type="protein sequence ID" value="MBH0112092.1"/>
    <property type="molecule type" value="Genomic_DNA"/>
</dbReference>
<organism evidence="2 3">
    <name type="scientific">Novosphingobium aureum</name>
    <dbReference type="NCBI Taxonomy" id="2792964"/>
    <lineage>
        <taxon>Bacteria</taxon>
        <taxon>Pseudomonadati</taxon>
        <taxon>Pseudomonadota</taxon>
        <taxon>Alphaproteobacteria</taxon>
        <taxon>Sphingomonadales</taxon>
        <taxon>Sphingomonadaceae</taxon>
        <taxon>Novosphingobium</taxon>
    </lineage>
</organism>
<dbReference type="GO" id="GO:0004185">
    <property type="term" value="F:serine-type carboxypeptidase activity"/>
    <property type="evidence" value="ECO:0007669"/>
    <property type="project" value="InterPro"/>
</dbReference>
<sequence>MPAAGKALAQDKKGEDAPAAVLADDKERTVSKTMHYSAAGKSYDYTATAGTLTVRDDDAQAVASMFYTAYTRPAAKGAPKRPVTFFFNGGPGSASLWLNIGAFGPRRAPTATPDPTPPAPYALVDNPHTLLDKSDLVFIDAVGTGYSRAIGAASGKDFWGVDPDVDSFARAITRYLTITDHWNAPRFLFGESYGTTRAASLVYRLQNQGLDFNGVVLLSTYLNSATGAPGVDIADINFLPTLAATAWYHNRSATHPAQLDSYLAEVRAFALGDYASALLRADGLSPDEEQAIAQRMSGYTGLSVPYLLANHLRVGMEAFREELLADRSLIVGRFDTRFVGPKSYTVGGGAMDPATNDAATAGVNSAHLSTYRQHLADEIGYRTDLQYRPLYNMVISANWDHRHRAPGMNGLLNSPNTALDLAAAMQRNANLKVLVMGGVYDLATPFAQAEFDISHLYLLPDRRANLAFKHYESGHMTYVDEAVAGQMKVDLDAFYARAAP</sequence>
<dbReference type="InterPro" id="IPR001563">
    <property type="entry name" value="Peptidase_S10"/>
</dbReference>
<dbReference type="GO" id="GO:0006508">
    <property type="term" value="P:proteolysis"/>
    <property type="evidence" value="ECO:0007669"/>
    <property type="project" value="InterPro"/>
</dbReference>
<keyword evidence="3" id="KW-1185">Reference proteome</keyword>
<proteinExistence type="predicted"/>
<evidence type="ECO:0000313" key="3">
    <source>
        <dbReference type="Proteomes" id="UP000617634"/>
    </source>
</evidence>
<protein>
    <submittedName>
        <fullName evidence="2">Peptidase S10</fullName>
    </submittedName>
</protein>